<evidence type="ECO:0000256" key="2">
    <source>
        <dbReference type="ARBA" id="ARBA00023015"/>
    </source>
</evidence>
<gene>
    <name evidence="11" type="ORF">C5167_047409</name>
</gene>
<dbReference type="STRING" id="3469.A0A4Y7LGJ7"/>
<comment type="caution">
    <text evidence="7">Lacks conserved residue(s) required for the propagation of feature annotation.</text>
</comment>
<evidence type="ECO:0000259" key="9">
    <source>
        <dbReference type="PROSITE" id="PS50067"/>
    </source>
</evidence>
<feature type="coiled-coil region" evidence="8">
    <location>
        <begin position="213"/>
        <end position="275"/>
    </location>
</feature>
<dbReference type="AlphaFoldDB" id="A0A4Y7LGJ7"/>
<dbReference type="InterPro" id="IPR031852">
    <property type="entry name" value="Vik1/Cik1_MT-bd"/>
</dbReference>
<dbReference type="EMBL" id="CM010725">
    <property type="protein sequence ID" value="RZC84623.1"/>
    <property type="molecule type" value="Genomic_DNA"/>
</dbReference>
<dbReference type="InterPro" id="IPR036961">
    <property type="entry name" value="Kinesin_motor_dom_sf"/>
</dbReference>
<dbReference type="GO" id="GO:0005524">
    <property type="term" value="F:ATP binding"/>
    <property type="evidence" value="ECO:0007669"/>
    <property type="project" value="InterPro"/>
</dbReference>
<feature type="domain" description="Kinesin motor" evidence="9">
    <location>
        <begin position="275"/>
        <end position="316"/>
    </location>
</feature>
<keyword evidence="3" id="KW-0238">DNA-binding</keyword>
<organism evidence="11 12">
    <name type="scientific">Papaver somniferum</name>
    <name type="common">Opium poppy</name>
    <dbReference type="NCBI Taxonomy" id="3469"/>
    <lineage>
        <taxon>Eukaryota</taxon>
        <taxon>Viridiplantae</taxon>
        <taxon>Streptophyta</taxon>
        <taxon>Embryophyta</taxon>
        <taxon>Tracheophyta</taxon>
        <taxon>Spermatophyta</taxon>
        <taxon>Magnoliopsida</taxon>
        <taxon>Ranunculales</taxon>
        <taxon>Papaveraceae</taxon>
        <taxon>Papaveroideae</taxon>
        <taxon>Papaver</taxon>
    </lineage>
</organism>
<dbReference type="GO" id="GO:0008017">
    <property type="term" value="F:microtubule binding"/>
    <property type="evidence" value="ECO:0007669"/>
    <property type="project" value="InterPro"/>
</dbReference>
<dbReference type="Pfam" id="PF16796">
    <property type="entry name" value="Microtub_bd"/>
    <property type="match status" value="1"/>
</dbReference>
<dbReference type="GO" id="GO:0005634">
    <property type="term" value="C:nucleus"/>
    <property type="evidence" value="ECO:0007669"/>
    <property type="project" value="UniProtKB-SubCell"/>
</dbReference>
<evidence type="ECO:0000259" key="10">
    <source>
        <dbReference type="PROSITE" id="PS50863"/>
    </source>
</evidence>
<evidence type="ECO:0000256" key="1">
    <source>
        <dbReference type="ARBA" id="ARBA00004123"/>
    </source>
</evidence>
<dbReference type="PROSITE" id="PS50863">
    <property type="entry name" value="B3"/>
    <property type="match status" value="1"/>
</dbReference>
<name>A0A4Y7LGJ7_PAPSO</name>
<evidence type="ECO:0000313" key="11">
    <source>
        <dbReference type="EMBL" id="RZC84623.1"/>
    </source>
</evidence>
<evidence type="ECO:0000256" key="5">
    <source>
        <dbReference type="ARBA" id="ARBA00023175"/>
    </source>
</evidence>
<dbReference type="Gramene" id="RZC84623">
    <property type="protein sequence ID" value="RZC84623"/>
    <property type="gene ID" value="C5167_047409"/>
</dbReference>
<accession>A0A4Y7LGJ7</accession>
<evidence type="ECO:0008006" key="13">
    <source>
        <dbReference type="Google" id="ProtNLM"/>
    </source>
</evidence>
<dbReference type="SMART" id="SM01019">
    <property type="entry name" value="B3"/>
    <property type="match status" value="1"/>
</dbReference>
<dbReference type="InterPro" id="IPR015300">
    <property type="entry name" value="DNA-bd_pseudobarrel_sf"/>
</dbReference>
<evidence type="ECO:0000256" key="6">
    <source>
        <dbReference type="ARBA" id="ARBA00023242"/>
    </source>
</evidence>
<reference evidence="11 12" key="1">
    <citation type="journal article" date="2018" name="Science">
        <title>The opium poppy genome and morphinan production.</title>
        <authorList>
            <person name="Guo L."/>
            <person name="Winzer T."/>
            <person name="Yang X."/>
            <person name="Li Y."/>
            <person name="Ning Z."/>
            <person name="He Z."/>
            <person name="Teodor R."/>
            <person name="Lu Y."/>
            <person name="Bowser T.A."/>
            <person name="Graham I.A."/>
            <person name="Ye K."/>
        </authorList>
    </citation>
    <scope>NUCLEOTIDE SEQUENCE [LARGE SCALE GENOMIC DNA]</scope>
    <source>
        <strain evidence="12">cv. HN1</strain>
        <tissue evidence="11">Leaves</tissue>
    </source>
</reference>
<dbReference type="InterPro" id="IPR001752">
    <property type="entry name" value="Kinesin_motor_dom"/>
</dbReference>
<comment type="subcellular location">
    <subcellularLocation>
        <location evidence="1">Nucleus</location>
    </subcellularLocation>
</comment>
<keyword evidence="8" id="KW-0175">Coiled coil</keyword>
<protein>
    <recommendedName>
        <fullName evidence="13">TF-B3 domain-containing protein</fullName>
    </recommendedName>
</protein>
<evidence type="ECO:0000313" key="12">
    <source>
        <dbReference type="Proteomes" id="UP000316621"/>
    </source>
</evidence>
<feature type="coiled-coil region" evidence="8">
    <location>
        <begin position="162"/>
        <end position="189"/>
    </location>
</feature>
<dbReference type="Gene3D" id="3.40.850.10">
    <property type="entry name" value="Kinesin motor domain"/>
    <property type="match status" value="1"/>
</dbReference>
<keyword evidence="6" id="KW-0539">Nucleus</keyword>
<dbReference type="InterPro" id="IPR003340">
    <property type="entry name" value="B3_DNA-bd"/>
</dbReference>
<dbReference type="Proteomes" id="UP000316621">
    <property type="component" value="Chromosome 11"/>
</dbReference>
<dbReference type="Gene3D" id="2.40.330.10">
    <property type="entry name" value="DNA-binding pseudobarrel domain"/>
    <property type="match status" value="1"/>
</dbReference>
<feature type="domain" description="TF-B3" evidence="10">
    <location>
        <begin position="66"/>
        <end position="124"/>
    </location>
</feature>
<evidence type="ECO:0000256" key="3">
    <source>
        <dbReference type="ARBA" id="ARBA00023125"/>
    </source>
</evidence>
<dbReference type="SUPFAM" id="SSF101936">
    <property type="entry name" value="DNA-binding pseudobarrel domain"/>
    <property type="match status" value="1"/>
</dbReference>
<proteinExistence type="inferred from homology"/>
<keyword evidence="4" id="KW-0804">Transcription</keyword>
<comment type="similarity">
    <text evidence="7">Belongs to the TRAFAC class myosin-kinesin ATPase superfamily. Kinesin family.</text>
</comment>
<dbReference type="PANTHER" id="PTHR47972">
    <property type="entry name" value="KINESIN-LIKE PROTEIN KLP-3"/>
    <property type="match status" value="1"/>
</dbReference>
<evidence type="ECO:0000256" key="4">
    <source>
        <dbReference type="ARBA" id="ARBA00023163"/>
    </source>
</evidence>
<keyword evidence="2" id="KW-0805">Transcription regulation</keyword>
<dbReference type="InterPro" id="IPR027417">
    <property type="entry name" value="P-loop_NTPase"/>
</dbReference>
<evidence type="ECO:0000256" key="7">
    <source>
        <dbReference type="PROSITE-ProRule" id="PRU00283"/>
    </source>
</evidence>
<evidence type="ECO:0000256" key="8">
    <source>
        <dbReference type="SAM" id="Coils"/>
    </source>
</evidence>
<keyword evidence="12" id="KW-1185">Reference proteome</keyword>
<dbReference type="GO" id="GO:0007018">
    <property type="term" value="P:microtubule-based movement"/>
    <property type="evidence" value="ECO:0007669"/>
    <property type="project" value="InterPro"/>
</dbReference>
<dbReference type="CDD" id="cd10017">
    <property type="entry name" value="B3_DNA"/>
    <property type="match status" value="1"/>
</dbReference>
<sequence>MRGDILMLCEYEQTQQQKHRLGFEVMPIPKHFQETITRPNEETVTQQNEETVTQKDEETVTHEEIVTLKDEEGGKYIVKYKYKSKSFQGGWSGFVKNQDLRVGDAVVFNQIDRFVFDVYMFRARDKSENVVCQHQCKSKCAADKASTSTSFTEARESICPEAMSLRTELEELKQKLLEMAQDRDRLLLQVNSLSYAVKYNGESSVQESKNLLIKTLERDLADVRGKLQVSSKKNMEVQSELESRNKLVDTLKKELVEAEKLRIKLQNKILELKGNIRVFCRVRPPVHDDGKQIKISYPKSVEEKGHAIHLSKNAKH</sequence>
<dbReference type="SUPFAM" id="SSF52540">
    <property type="entry name" value="P-loop containing nucleoside triphosphate hydrolases"/>
    <property type="match status" value="1"/>
</dbReference>
<dbReference type="GO" id="GO:0003677">
    <property type="term" value="F:DNA binding"/>
    <property type="evidence" value="ECO:0007669"/>
    <property type="project" value="UniProtKB-KW"/>
</dbReference>
<dbReference type="PROSITE" id="PS50067">
    <property type="entry name" value="KINESIN_MOTOR_2"/>
    <property type="match status" value="1"/>
</dbReference>
<dbReference type="Pfam" id="PF02362">
    <property type="entry name" value="B3"/>
    <property type="match status" value="1"/>
</dbReference>
<keyword evidence="5" id="KW-0505">Motor protein</keyword>
<dbReference type="InterPro" id="IPR027640">
    <property type="entry name" value="Kinesin-like_fam"/>
</dbReference>
<dbReference type="GO" id="GO:0003777">
    <property type="term" value="F:microtubule motor activity"/>
    <property type="evidence" value="ECO:0007669"/>
    <property type="project" value="InterPro"/>
</dbReference>